<evidence type="ECO:0000256" key="3">
    <source>
        <dbReference type="ARBA" id="ARBA00008055"/>
    </source>
</evidence>
<evidence type="ECO:0000256" key="10">
    <source>
        <dbReference type="ARBA" id="ARBA00023244"/>
    </source>
</evidence>
<dbReference type="RefSeq" id="XP_002109811.1">
    <property type="nucleotide sequence ID" value="XM_002109775.1"/>
</dbReference>
<dbReference type="EC" id="4.2.1.24" evidence="4 16"/>
<keyword evidence="7" id="KW-0862">Zinc</keyword>
<evidence type="ECO:0000313" key="19">
    <source>
        <dbReference type="Proteomes" id="UP000009022"/>
    </source>
</evidence>
<dbReference type="OMA" id="YQMDYAN"/>
<name>B3RN84_TRIAD</name>
<evidence type="ECO:0000256" key="9">
    <source>
        <dbReference type="ARBA" id="ARBA00023239"/>
    </source>
</evidence>
<dbReference type="InterPro" id="IPR001731">
    <property type="entry name" value="ALAD"/>
</dbReference>
<dbReference type="Proteomes" id="UP000009022">
    <property type="component" value="Unassembled WGS sequence"/>
</dbReference>
<dbReference type="GO" id="GO:0004655">
    <property type="term" value="F:porphobilinogen synthase activity"/>
    <property type="evidence" value="ECO:0000318"/>
    <property type="project" value="GO_Central"/>
</dbReference>
<dbReference type="Gene3D" id="3.20.20.70">
    <property type="entry name" value="Aldolase class I"/>
    <property type="match status" value="1"/>
</dbReference>
<reference evidence="18 19" key="1">
    <citation type="journal article" date="2008" name="Nature">
        <title>The Trichoplax genome and the nature of placozoans.</title>
        <authorList>
            <person name="Srivastava M."/>
            <person name="Begovic E."/>
            <person name="Chapman J."/>
            <person name="Putnam N.H."/>
            <person name="Hellsten U."/>
            <person name="Kawashima T."/>
            <person name="Kuo A."/>
            <person name="Mitros T."/>
            <person name="Salamov A."/>
            <person name="Carpenter M.L."/>
            <person name="Signorovitch A.Y."/>
            <person name="Moreno M.A."/>
            <person name="Kamm K."/>
            <person name="Grimwood J."/>
            <person name="Schmutz J."/>
            <person name="Shapiro H."/>
            <person name="Grigoriev I.V."/>
            <person name="Buss L.W."/>
            <person name="Schierwater B."/>
            <person name="Dellaporta S.L."/>
            <person name="Rokhsar D.S."/>
        </authorList>
    </citation>
    <scope>NUCLEOTIDE SEQUENCE [LARGE SCALE GENOMIC DNA]</scope>
    <source>
        <strain evidence="18 19">Grell-BS-1999</strain>
    </source>
</reference>
<evidence type="ECO:0000256" key="5">
    <source>
        <dbReference type="ARBA" id="ARBA00020771"/>
    </source>
</evidence>
<dbReference type="GO" id="GO:0006782">
    <property type="term" value="P:protoporphyrinogen IX biosynthetic process"/>
    <property type="evidence" value="ECO:0007669"/>
    <property type="project" value="UniProtKB-UniPathway"/>
</dbReference>
<dbReference type="PhylomeDB" id="B3RN84"/>
<dbReference type="InterPro" id="IPR013785">
    <property type="entry name" value="Aldolase_TIM"/>
</dbReference>
<dbReference type="FunCoup" id="B3RN84">
    <property type="interactions" value="1299"/>
</dbReference>
<proteinExistence type="inferred from homology"/>
<dbReference type="NCBIfam" id="NF006762">
    <property type="entry name" value="PRK09283.1"/>
    <property type="match status" value="1"/>
</dbReference>
<dbReference type="PANTHER" id="PTHR11458">
    <property type="entry name" value="DELTA-AMINOLEVULINIC ACID DEHYDRATASE"/>
    <property type="match status" value="1"/>
</dbReference>
<keyword evidence="10 16" id="KW-0627">Porphyrin biosynthesis</keyword>
<dbReference type="STRING" id="10228.B3RN84"/>
<evidence type="ECO:0000256" key="16">
    <source>
        <dbReference type="RuleBase" id="RU000515"/>
    </source>
</evidence>
<dbReference type="FunFam" id="3.20.20.70:FF:000048">
    <property type="entry name" value="Delta-aminolevulinic acid dehydratase"/>
    <property type="match status" value="1"/>
</dbReference>
<dbReference type="eggNOG" id="KOG2794">
    <property type="taxonomic scope" value="Eukaryota"/>
</dbReference>
<keyword evidence="6" id="KW-0479">Metal-binding</keyword>
<protein>
    <recommendedName>
        <fullName evidence="5 16">Delta-aminolevulinic acid dehydratase</fullName>
        <ecNumber evidence="4 16">4.2.1.24</ecNumber>
    </recommendedName>
</protein>
<evidence type="ECO:0000256" key="6">
    <source>
        <dbReference type="ARBA" id="ARBA00022723"/>
    </source>
</evidence>
<comment type="similarity">
    <text evidence="3 17">Belongs to the ALAD family.</text>
</comment>
<dbReference type="UniPathway" id="UPA00251">
    <property type="reaction ID" value="UER00318"/>
</dbReference>
<dbReference type="PIRSF" id="PIRSF001415">
    <property type="entry name" value="Porphbilin_synth"/>
    <property type="match status" value="1"/>
</dbReference>
<dbReference type="SUPFAM" id="SSF51569">
    <property type="entry name" value="Aldolase"/>
    <property type="match status" value="1"/>
</dbReference>
<keyword evidence="9 16" id="KW-0456">Lyase</keyword>
<accession>B3RN84</accession>
<dbReference type="PANTHER" id="PTHR11458:SF0">
    <property type="entry name" value="DELTA-AMINOLEVULINIC ACID DEHYDRATASE"/>
    <property type="match status" value="1"/>
</dbReference>
<dbReference type="Pfam" id="PF00490">
    <property type="entry name" value="ALAD"/>
    <property type="match status" value="1"/>
</dbReference>
<evidence type="ECO:0000256" key="4">
    <source>
        <dbReference type="ARBA" id="ARBA00012053"/>
    </source>
</evidence>
<feature type="active site" description="Schiff-base intermediate with substrate" evidence="14">
    <location>
        <position position="248"/>
    </location>
</feature>
<evidence type="ECO:0000256" key="14">
    <source>
        <dbReference type="PIRSR" id="PIRSR001415-1"/>
    </source>
</evidence>
<feature type="binding site" evidence="15">
    <location>
        <position position="205"/>
    </location>
    <ligand>
        <name>5-aminolevulinate</name>
        <dbReference type="ChEBI" id="CHEBI:356416"/>
        <label>1</label>
    </ligand>
</feature>
<comment type="subunit">
    <text evidence="12">Homooctamer; active form. Homohexamer; low activity form.</text>
</comment>
<feature type="active site" description="Schiff-base intermediate with substrate" evidence="14">
    <location>
        <position position="195"/>
    </location>
</feature>
<keyword evidence="8" id="KW-0350">Heme biosynthesis</keyword>
<dbReference type="SMART" id="SM01004">
    <property type="entry name" value="ALAD"/>
    <property type="match status" value="1"/>
</dbReference>
<gene>
    <name evidence="18" type="ORF">TRIADDRAFT_20853</name>
</gene>
<evidence type="ECO:0000256" key="11">
    <source>
        <dbReference type="ARBA" id="ARBA00025628"/>
    </source>
</evidence>
<evidence type="ECO:0000313" key="18">
    <source>
        <dbReference type="EMBL" id="EDV27977.1"/>
    </source>
</evidence>
<feature type="binding site" evidence="15">
    <location>
        <position position="314"/>
    </location>
    <ligand>
        <name>5-aminolevulinate</name>
        <dbReference type="ChEBI" id="CHEBI:356416"/>
        <label>2</label>
    </ligand>
</feature>
<dbReference type="GO" id="GO:0005829">
    <property type="term" value="C:cytosol"/>
    <property type="evidence" value="ECO:0000318"/>
    <property type="project" value="GO_Central"/>
</dbReference>
<feature type="binding site" evidence="15">
    <location>
        <position position="217"/>
    </location>
    <ligand>
        <name>5-aminolevulinate</name>
        <dbReference type="ChEBI" id="CHEBI:356416"/>
        <label>1</label>
    </ligand>
</feature>
<evidence type="ECO:0000256" key="1">
    <source>
        <dbReference type="ARBA" id="ARBA00001947"/>
    </source>
</evidence>
<dbReference type="OrthoDB" id="1530at2759"/>
<evidence type="ECO:0000256" key="7">
    <source>
        <dbReference type="ARBA" id="ARBA00022833"/>
    </source>
</evidence>
<comment type="function">
    <text evidence="11">Catalyzes an early step in the biosynthesis of tetrapyrroles. Binds two molecules of 5-aminolevulinate per subunit, each at a distinct site, and catalyzes their condensation to form porphobilinogen.</text>
</comment>
<dbReference type="InterPro" id="IPR030656">
    <property type="entry name" value="ALAD_AS"/>
</dbReference>
<dbReference type="InParanoid" id="B3RN84"/>
<sequence>MLHSRFHHHVLRDWNSSNTDITPSNLIYPIFVSDDPECNEEITSLPEQRRFGVNKIDHVLNDIVAQGLQSVIVFGILSRNESKDALGTNADSSLSPTIQAIKKLRELYPNLLIICDVCLCPFTDHGHCGILDKDGYIKNEASIQRLAKIACSYAKAGCHVVAPSDMMDGRVNAIKESLIKQGFGNRVSVLSYSAKFASCFYGPFRDAANSAPAFGDRRRYQLPMGSRSLALRAINRDIDEGADIVMVKPGMPYLDIVRDTKDKHPDIPVAVYQVSGEYAMLYYASKEGAFTLQSVVMESLRSMRRAGADIIITYFVPKVLAWLREPITGASPAEHEQ</sequence>
<comment type="catalytic activity">
    <reaction evidence="13 16">
        <text>2 5-aminolevulinate = porphobilinogen + 2 H2O + H(+)</text>
        <dbReference type="Rhea" id="RHEA:24064"/>
        <dbReference type="ChEBI" id="CHEBI:15377"/>
        <dbReference type="ChEBI" id="CHEBI:15378"/>
        <dbReference type="ChEBI" id="CHEBI:58126"/>
        <dbReference type="ChEBI" id="CHEBI:356416"/>
        <dbReference type="EC" id="4.2.1.24"/>
    </reaction>
</comment>
<comment type="pathway">
    <text evidence="2">Porphyrin-containing compound metabolism; protoporphyrin-IX biosynthesis; coproporphyrinogen-III from 5-aminolevulinate: step 1/4.</text>
</comment>
<dbReference type="PROSITE" id="PS00169">
    <property type="entry name" value="D_ALA_DEHYDRATASE"/>
    <property type="match status" value="1"/>
</dbReference>
<evidence type="ECO:0000256" key="8">
    <source>
        <dbReference type="ARBA" id="ARBA00023133"/>
    </source>
</evidence>
<dbReference type="GO" id="GO:0006783">
    <property type="term" value="P:heme biosynthetic process"/>
    <property type="evidence" value="ECO:0000318"/>
    <property type="project" value="GO_Central"/>
</dbReference>
<evidence type="ECO:0000256" key="2">
    <source>
        <dbReference type="ARBA" id="ARBA00004694"/>
    </source>
</evidence>
<dbReference type="GeneID" id="6750458"/>
<comment type="cofactor">
    <cofactor evidence="1">
        <name>Zn(2+)</name>
        <dbReference type="ChEBI" id="CHEBI:29105"/>
    </cofactor>
</comment>
<organism evidence="18 19">
    <name type="scientific">Trichoplax adhaerens</name>
    <name type="common">Trichoplax reptans</name>
    <dbReference type="NCBI Taxonomy" id="10228"/>
    <lineage>
        <taxon>Eukaryota</taxon>
        <taxon>Metazoa</taxon>
        <taxon>Placozoa</taxon>
        <taxon>Uniplacotomia</taxon>
        <taxon>Trichoplacea</taxon>
        <taxon>Trichoplacidae</taxon>
        <taxon>Trichoplax</taxon>
    </lineage>
</organism>
<evidence type="ECO:0000256" key="17">
    <source>
        <dbReference type="RuleBase" id="RU004161"/>
    </source>
</evidence>
<feature type="binding site" evidence="15">
    <location>
        <position position="275"/>
    </location>
    <ligand>
        <name>5-aminolevulinate</name>
        <dbReference type="ChEBI" id="CHEBI:356416"/>
        <label>2</label>
    </ligand>
</feature>
<dbReference type="HOGENOM" id="CLU_035731_0_1_1"/>
<keyword evidence="19" id="KW-1185">Reference proteome</keyword>
<dbReference type="AlphaFoldDB" id="B3RN84"/>
<dbReference type="CTD" id="6750458"/>
<evidence type="ECO:0000256" key="13">
    <source>
        <dbReference type="ARBA" id="ARBA00047651"/>
    </source>
</evidence>
<dbReference type="KEGG" id="tad:TRIADDRAFT_20853"/>
<evidence type="ECO:0000256" key="12">
    <source>
        <dbReference type="ARBA" id="ARBA00025861"/>
    </source>
</evidence>
<evidence type="ECO:0000256" key="15">
    <source>
        <dbReference type="PIRSR" id="PIRSR001415-2"/>
    </source>
</evidence>
<dbReference type="GO" id="GO:0008270">
    <property type="term" value="F:zinc ion binding"/>
    <property type="evidence" value="ECO:0000318"/>
    <property type="project" value="GO_Central"/>
</dbReference>
<dbReference type="EMBL" id="DS985242">
    <property type="protein sequence ID" value="EDV27977.1"/>
    <property type="molecule type" value="Genomic_DNA"/>
</dbReference>
<dbReference type="PRINTS" id="PR00144">
    <property type="entry name" value="DALDHYDRTASE"/>
</dbReference>